<evidence type="ECO:0000313" key="11">
    <source>
        <dbReference type="Proteomes" id="UP000688137"/>
    </source>
</evidence>
<keyword evidence="6" id="KW-0969">Cilium</keyword>
<evidence type="ECO:0000256" key="5">
    <source>
        <dbReference type="ARBA" id="ARBA00022803"/>
    </source>
</evidence>
<dbReference type="FunFam" id="2.130.10.10:FF:003383">
    <property type="entry name" value="Uncharacterized protein"/>
    <property type="match status" value="1"/>
</dbReference>
<gene>
    <name evidence="10" type="ORF">PPRIM_AZ9-3.1.T0680074</name>
</gene>
<dbReference type="InterPro" id="IPR001680">
    <property type="entry name" value="WD40_rpt"/>
</dbReference>
<keyword evidence="2" id="KW-0217">Developmental protein</keyword>
<comment type="caution">
    <text evidence="10">The sequence shown here is derived from an EMBL/GenBank/DDBJ whole genome shotgun (WGS) entry which is preliminary data.</text>
</comment>
<dbReference type="GO" id="GO:0005930">
    <property type="term" value="C:axoneme"/>
    <property type="evidence" value="ECO:0007669"/>
    <property type="project" value="TreeGrafter"/>
</dbReference>
<dbReference type="PANTHER" id="PTHR15722">
    <property type="entry name" value="IFT140/172-RELATED"/>
    <property type="match status" value="1"/>
</dbReference>
<accession>A0A8S1MZ09</accession>
<keyword evidence="11" id="KW-1185">Reference proteome</keyword>
<keyword evidence="3" id="KW-0853">WD repeat</keyword>
<evidence type="ECO:0000256" key="4">
    <source>
        <dbReference type="ARBA" id="ARBA00022737"/>
    </source>
</evidence>
<dbReference type="GO" id="GO:0042073">
    <property type="term" value="P:intraciliary transport"/>
    <property type="evidence" value="ECO:0007669"/>
    <property type="project" value="TreeGrafter"/>
</dbReference>
<sequence>MQLKYSSNIMPALDGMQKVSGLAWSYNGQKLGVCTADRKILLFNDQLGKEDNFPTKPSDKTQQKSYVVRAIEFSPDSTKIAVAQSDNIVYVYKIGAKFKEKKTICNKFPASSSITTLIWPAQRENDIIFGLAEGKVKIGFLKNNKSQIAFTTESYVVSMATNRDGDMVVSGHLDGSVYSYNLDTQQSQKLVVHHSIPYALAYGQHVAAAGNDQKVSFYDNYGNLVQRFDYTQDEKCKDFSVGACSPNGDIIVLGNFNRFYLYTYNQKRSQWEEIGVKHIENYYTITALCWKNDSSKLITGSLCGSVDAWDISMKKIRFKGKYDLNYIGPSQIVIQVLSTNQQAVIRSSQAEISKIDIKKERFVVAKTHETLIVGDLATGKTSEVSWRGSGNEKFDFTNENICMVFNAGELTLIEYGSDRILGTCRTEHMKNSLISAKVSYTGQNKTKVIAFLLDLQTLQIQDLTTKSIIATIAHDTKIDFLELNSHANRLIFRDKRRQLYLYSIKNAFKHTLLSFCNYAQWVPESEVIVAQNRNNLCVWYSIENPDKVTLYTIKGDVEEIERIPSTPTQAGSTSVIVSEGQSKVAYKLDQALIEFGFAIEGRDLEKAASILDKLELTSDTEANWKVLAQLSLEEQNLSVSEHCYAALGDVARASYLRGINRLIQKYYEETGKKDGISYYKVQSKLAILDKQFTKAEELLLNHNEVNEAMGMYQDLHKWDEAIKIAEKRGHEQVKVLKENYYQWLIETGQESKAAELKENEGDFINAINLYLQGGLPAKAANIVFNCNMSFPQDLLERIAQSLAQSGMYEKGGEFYEQMEDDQQALNCYIKGNVFKKAVELAKRKDPKLVKQLEESWANYLVENKETESAINHYVEAGKFQKAIEAAVYSRSWTKAIQLLQNQSAEVSRPYYRQVAKHYEDVRQYDFAEKYYIKANSPIEAFEMYVKASKWDKALSIAREYLPEEIVQLYLNQGKKFEQAGKYKEAEKLYLTVQEYDTAIQMYQNLSQYESVIRIASKFTPQKLKDIHLGIAKKLERENILKRAEQHYIEAGSWHLAMQMYKTHNQWEEAIRCCKMYGSEKETCQQAKLWAESLGPDAGLKMLQRLNLVDALIEYQSDRHEFEEAFKLSNLHAKHKLQDVHFKYACHLEDERRYKEAEENFIKAGKASEAINMYEHLGDYTSALQVARQYEPQSVTQILISQAKFFIEKKDLQKAEQAFIQGKRPELAIKMYVDQGNYPLALKIAKSHAPHMVAELNNKYGNVANTYNMTGEDLYQSAQTWEEQRDYLKAIEIYLEVTPQNTQSEDVMTRAWERAIQIAANYDKDKYPRIVQIVCKRLIEIKKLETAAYLYEQVGQYQEAVTTYVQGREFEKAKQVAQMINNKELNTKLMDYITKEQRKYGASTGQANVMIETGDVAAAMEMLAQKNDWGQCLQLADKHGVEYLNKYLMRYVKITMQQGRFSETIQSLATYGMPIIQQNYPIYENLAIEIFVECDPKELKLLRQALYGFIQGLEAAHELKSETGKKFLKFGIVAHLLNLRNQYAQDGIVKLHAQTCISLLRYCDLVRIDQLYLDAGRVAKKTNQLGLAFVLMNRYLDIYEVIEDPDNNNGLGDGAEFQNSDLPSPYDVPMPEKNLISDKEKEEIRDWLLQLSVNQNQEPVLPTRQCDCGYQIYDASLKCFKCKQTWEPCIITGMPLLKNQTINCQSCGKGALKDAWNTYLQAYPTCPWCNKHAK</sequence>
<organism evidence="10 11">
    <name type="scientific">Paramecium primaurelia</name>
    <dbReference type="NCBI Taxonomy" id="5886"/>
    <lineage>
        <taxon>Eukaryota</taxon>
        <taxon>Sar</taxon>
        <taxon>Alveolata</taxon>
        <taxon>Ciliophora</taxon>
        <taxon>Intramacronucleata</taxon>
        <taxon>Oligohymenophorea</taxon>
        <taxon>Peniculida</taxon>
        <taxon>Parameciidae</taxon>
        <taxon>Paramecium</taxon>
    </lineage>
</organism>
<evidence type="ECO:0000313" key="10">
    <source>
        <dbReference type="EMBL" id="CAD8082656.1"/>
    </source>
</evidence>
<evidence type="ECO:0000259" key="9">
    <source>
        <dbReference type="Pfam" id="PF23387"/>
    </source>
</evidence>
<comment type="subcellular location">
    <subcellularLocation>
        <location evidence="1">Cell projection</location>
        <location evidence="1">Cilium</location>
    </subcellularLocation>
</comment>
<dbReference type="Pfam" id="PF23387">
    <property type="entry name" value="TPR_IFT80_172"/>
    <property type="match status" value="1"/>
</dbReference>
<keyword evidence="7" id="KW-0966">Cell projection</keyword>
<evidence type="ECO:0000256" key="2">
    <source>
        <dbReference type="ARBA" id="ARBA00022473"/>
    </source>
</evidence>
<proteinExistence type="inferred from homology"/>
<protein>
    <recommendedName>
        <fullName evidence="9">IFT80/172/WDR35 TPR domain-containing protein</fullName>
    </recommendedName>
</protein>
<keyword evidence="5" id="KW-0802">TPR repeat</keyword>
<dbReference type="EMBL" id="CAJJDM010000071">
    <property type="protein sequence ID" value="CAD8082656.1"/>
    <property type="molecule type" value="Genomic_DNA"/>
</dbReference>
<dbReference type="PANTHER" id="PTHR15722:SF2">
    <property type="entry name" value="INTRAFLAGELLAR TRANSPORT PROTEIN 172 HOMOLOG"/>
    <property type="match status" value="1"/>
</dbReference>
<dbReference type="SMART" id="SM00320">
    <property type="entry name" value="WD40"/>
    <property type="match status" value="5"/>
</dbReference>
<evidence type="ECO:0000256" key="3">
    <source>
        <dbReference type="ARBA" id="ARBA00022574"/>
    </source>
</evidence>
<evidence type="ECO:0000256" key="6">
    <source>
        <dbReference type="ARBA" id="ARBA00023069"/>
    </source>
</evidence>
<evidence type="ECO:0000256" key="1">
    <source>
        <dbReference type="ARBA" id="ARBA00004138"/>
    </source>
</evidence>
<dbReference type="InterPro" id="IPR056157">
    <property type="entry name" value="TPR_IFT80_172_dom"/>
</dbReference>
<evidence type="ECO:0000256" key="7">
    <source>
        <dbReference type="ARBA" id="ARBA00023273"/>
    </source>
</evidence>
<dbReference type="GO" id="GO:0036064">
    <property type="term" value="C:ciliary basal body"/>
    <property type="evidence" value="ECO:0007669"/>
    <property type="project" value="TreeGrafter"/>
</dbReference>
<comment type="similarity">
    <text evidence="8">Belongs to the IFT172 family.</text>
</comment>
<dbReference type="FunFam" id="1.25.40.470:FF:000030">
    <property type="entry name" value="Intraflagellar transport protein osm-1"/>
    <property type="match status" value="1"/>
</dbReference>
<dbReference type="OMA" id="LKRTIWQ"/>
<reference evidence="10" key="1">
    <citation type="submission" date="2021-01" db="EMBL/GenBank/DDBJ databases">
        <authorList>
            <consortium name="Genoscope - CEA"/>
            <person name="William W."/>
        </authorList>
    </citation>
    <scope>NUCLEOTIDE SEQUENCE</scope>
</reference>
<keyword evidence="4" id="KW-0677">Repeat</keyword>
<name>A0A8S1MZ09_PARPR</name>
<dbReference type="Proteomes" id="UP000688137">
    <property type="component" value="Unassembled WGS sequence"/>
</dbReference>
<dbReference type="FunFam" id="1.25.40.470:FF:000008">
    <property type="entry name" value="Intraflagellar transport protein 172 homolog"/>
    <property type="match status" value="1"/>
</dbReference>
<feature type="domain" description="IFT80/172/WDR35 TPR" evidence="9">
    <location>
        <begin position="624"/>
        <end position="750"/>
    </location>
</feature>
<evidence type="ECO:0000256" key="8">
    <source>
        <dbReference type="ARBA" id="ARBA00038130"/>
    </source>
</evidence>